<protein>
    <submittedName>
        <fullName evidence="1">Uncharacterized protein</fullName>
    </submittedName>
</protein>
<dbReference type="EMBL" id="CM045769">
    <property type="protein sequence ID" value="KAI7994032.1"/>
    <property type="molecule type" value="Genomic_DNA"/>
</dbReference>
<gene>
    <name evidence="1" type="ORF">LOK49_LG11G01362</name>
</gene>
<dbReference type="Proteomes" id="UP001060215">
    <property type="component" value="Chromosome 12"/>
</dbReference>
<proteinExistence type="predicted"/>
<name>A0ACC0FZ01_9ERIC</name>
<reference evidence="1 2" key="1">
    <citation type="journal article" date="2022" name="Plant J.">
        <title>Chromosome-level genome of Camellia lanceoleosa provides a valuable resource for understanding genome evolution and self-incompatibility.</title>
        <authorList>
            <person name="Gong W."/>
            <person name="Xiao S."/>
            <person name="Wang L."/>
            <person name="Liao Z."/>
            <person name="Chang Y."/>
            <person name="Mo W."/>
            <person name="Hu G."/>
            <person name="Li W."/>
            <person name="Zhao G."/>
            <person name="Zhu H."/>
            <person name="Hu X."/>
            <person name="Ji K."/>
            <person name="Xiang X."/>
            <person name="Song Q."/>
            <person name="Yuan D."/>
            <person name="Jin S."/>
            <person name="Zhang L."/>
        </authorList>
    </citation>
    <scope>NUCLEOTIDE SEQUENCE [LARGE SCALE GENOMIC DNA]</scope>
    <source>
        <strain evidence="1">SQ_2022a</strain>
    </source>
</reference>
<accession>A0ACC0FZ01</accession>
<evidence type="ECO:0000313" key="2">
    <source>
        <dbReference type="Proteomes" id="UP001060215"/>
    </source>
</evidence>
<sequence>MSVLKDKKGTRSIEGITLNFEKNRDLSSKNIYWMNFQRWPGLASATAYLKEINKKCFAAQQLRVCDLWSLESLARVWVVGVWVLQQLRGPKGELARSDVGELATSLNKFLSGVELWHEAAEMMSSHGDVQPWSCSRWAWSAAGGGGVQ</sequence>
<comment type="caution">
    <text evidence="1">The sequence shown here is derived from an EMBL/GenBank/DDBJ whole genome shotgun (WGS) entry which is preliminary data.</text>
</comment>
<evidence type="ECO:0000313" key="1">
    <source>
        <dbReference type="EMBL" id="KAI7994032.1"/>
    </source>
</evidence>
<organism evidence="1 2">
    <name type="scientific">Camellia lanceoleosa</name>
    <dbReference type="NCBI Taxonomy" id="1840588"/>
    <lineage>
        <taxon>Eukaryota</taxon>
        <taxon>Viridiplantae</taxon>
        <taxon>Streptophyta</taxon>
        <taxon>Embryophyta</taxon>
        <taxon>Tracheophyta</taxon>
        <taxon>Spermatophyta</taxon>
        <taxon>Magnoliopsida</taxon>
        <taxon>eudicotyledons</taxon>
        <taxon>Gunneridae</taxon>
        <taxon>Pentapetalae</taxon>
        <taxon>asterids</taxon>
        <taxon>Ericales</taxon>
        <taxon>Theaceae</taxon>
        <taxon>Camellia</taxon>
    </lineage>
</organism>
<keyword evidence="2" id="KW-1185">Reference proteome</keyword>